<dbReference type="InterPro" id="IPR032630">
    <property type="entry name" value="P_typ_ATPase_c"/>
</dbReference>
<dbReference type="InterPro" id="IPR059000">
    <property type="entry name" value="ATPase_P-type_domA"/>
</dbReference>
<keyword evidence="6 14" id="KW-0547">Nucleotide-binding</keyword>
<dbReference type="InterPro" id="IPR023214">
    <property type="entry name" value="HAD_sf"/>
</dbReference>
<dbReference type="InterPro" id="IPR023299">
    <property type="entry name" value="ATPase_P-typ_cyto_dom_N"/>
</dbReference>
<keyword evidence="11 14" id="KW-0472">Membrane</keyword>
<keyword evidence="8 14" id="KW-0460">Magnesium</keyword>
<reference evidence="19 20" key="1">
    <citation type="submission" date="2021-02" db="EMBL/GenBank/DDBJ databases">
        <title>Variation within the Batrachochytrium salamandrivorans European outbreak.</title>
        <authorList>
            <person name="Kelly M."/>
            <person name="Pasmans F."/>
            <person name="Shea T.P."/>
            <person name="Munoz J.F."/>
            <person name="Carranza S."/>
            <person name="Cuomo C.A."/>
            <person name="Martel A."/>
        </authorList>
    </citation>
    <scope>NUCLEOTIDE SEQUENCE [LARGE SCALE GENOMIC DNA]</scope>
    <source>
        <strain evidence="19 20">AMFP18/2</strain>
    </source>
</reference>
<feature type="transmembrane region" description="Helical" evidence="14">
    <location>
        <begin position="469"/>
        <end position="490"/>
    </location>
</feature>
<feature type="transmembrane region" description="Helical" evidence="14">
    <location>
        <begin position="1039"/>
        <end position="1060"/>
    </location>
</feature>
<evidence type="ECO:0000256" key="6">
    <source>
        <dbReference type="ARBA" id="ARBA00022741"/>
    </source>
</evidence>
<dbReference type="Gene3D" id="3.40.1110.10">
    <property type="entry name" value="Calcium-transporting ATPase, cytoplasmic domain N"/>
    <property type="match status" value="1"/>
</dbReference>
<dbReference type="InterPro" id="IPR018303">
    <property type="entry name" value="ATPase_P-typ_P_site"/>
</dbReference>
<comment type="similarity">
    <text evidence="3 14">Belongs to the cation transport ATPase (P-type) (TC 3.A.3) family. Type IV subfamily.</text>
</comment>
<dbReference type="PROSITE" id="PS00154">
    <property type="entry name" value="ATPASE_E1_E2"/>
    <property type="match status" value="1"/>
</dbReference>
<dbReference type="SUPFAM" id="SSF81660">
    <property type="entry name" value="Metal cation-transporting ATPase, ATP-binding domain N"/>
    <property type="match status" value="1"/>
</dbReference>
<evidence type="ECO:0000256" key="9">
    <source>
        <dbReference type="ARBA" id="ARBA00022967"/>
    </source>
</evidence>
<dbReference type="InterPro" id="IPR023298">
    <property type="entry name" value="ATPase_P-typ_TM_dom_sf"/>
</dbReference>
<evidence type="ECO:0000259" key="18">
    <source>
        <dbReference type="Pfam" id="PF16212"/>
    </source>
</evidence>
<name>A0ABQ8F3E7_9FUNG</name>
<dbReference type="EMBL" id="JAFCIX010000438">
    <property type="protein sequence ID" value="KAH6589974.1"/>
    <property type="molecule type" value="Genomic_DNA"/>
</dbReference>
<keyword evidence="9 14" id="KW-1278">Translocase</keyword>
<evidence type="ECO:0000259" key="17">
    <source>
        <dbReference type="Pfam" id="PF16209"/>
    </source>
</evidence>
<dbReference type="SUPFAM" id="SSF56784">
    <property type="entry name" value="HAD-like"/>
    <property type="match status" value="1"/>
</dbReference>
<organism evidence="19 20">
    <name type="scientific">Batrachochytrium salamandrivorans</name>
    <dbReference type="NCBI Taxonomy" id="1357716"/>
    <lineage>
        <taxon>Eukaryota</taxon>
        <taxon>Fungi</taxon>
        <taxon>Fungi incertae sedis</taxon>
        <taxon>Chytridiomycota</taxon>
        <taxon>Chytridiomycota incertae sedis</taxon>
        <taxon>Chytridiomycetes</taxon>
        <taxon>Rhizophydiales</taxon>
        <taxon>Rhizophydiales incertae sedis</taxon>
        <taxon>Batrachochytrium</taxon>
    </lineage>
</organism>
<dbReference type="InterPro" id="IPR001757">
    <property type="entry name" value="P_typ_ATPase"/>
</dbReference>
<evidence type="ECO:0000259" key="16">
    <source>
        <dbReference type="Pfam" id="PF00122"/>
    </source>
</evidence>
<dbReference type="Pfam" id="PF16209">
    <property type="entry name" value="PhoLip_ATPase_N"/>
    <property type="match status" value="1"/>
</dbReference>
<evidence type="ECO:0000256" key="4">
    <source>
        <dbReference type="ARBA" id="ARBA00022692"/>
    </source>
</evidence>
<evidence type="ECO:0000256" key="13">
    <source>
        <dbReference type="ARBA" id="ARBA00049128"/>
    </source>
</evidence>
<keyword evidence="7 14" id="KW-0067">ATP-binding</keyword>
<dbReference type="InterPro" id="IPR032631">
    <property type="entry name" value="P-type_ATPase_N"/>
</dbReference>
<dbReference type="InterPro" id="IPR036412">
    <property type="entry name" value="HAD-like_sf"/>
</dbReference>
<accession>A0ABQ8F3E7</accession>
<feature type="domain" description="P-type ATPase N-terminal" evidence="17">
    <location>
        <begin position="222"/>
        <end position="258"/>
    </location>
</feature>
<evidence type="ECO:0000256" key="1">
    <source>
        <dbReference type="ARBA" id="ARBA00004141"/>
    </source>
</evidence>
<feature type="region of interest" description="Disordered" evidence="15">
    <location>
        <begin position="1"/>
        <end position="35"/>
    </location>
</feature>
<dbReference type="SFLD" id="SFLDS00003">
    <property type="entry name" value="Haloacid_Dehalogenase"/>
    <property type="match status" value="1"/>
</dbReference>
<feature type="region of interest" description="Disordered" evidence="15">
    <location>
        <begin position="86"/>
        <end position="181"/>
    </location>
</feature>
<evidence type="ECO:0000256" key="11">
    <source>
        <dbReference type="ARBA" id="ARBA00023136"/>
    </source>
</evidence>
<dbReference type="Gene3D" id="2.70.150.10">
    <property type="entry name" value="Calcium-transporting ATPase, cytoplasmic transduction domain A"/>
    <property type="match status" value="1"/>
</dbReference>
<feature type="domain" description="P-type ATPase A" evidence="16">
    <location>
        <begin position="307"/>
        <end position="375"/>
    </location>
</feature>
<feature type="compositionally biased region" description="Low complexity" evidence="15">
    <location>
        <begin position="12"/>
        <end position="22"/>
    </location>
</feature>
<dbReference type="EC" id="7.6.2.1" evidence="14"/>
<feature type="domain" description="P-type ATPase C-terminal" evidence="18">
    <location>
        <begin position="1008"/>
        <end position="1256"/>
    </location>
</feature>
<keyword evidence="4 14" id="KW-0812">Transmembrane</keyword>
<dbReference type="Pfam" id="PF13246">
    <property type="entry name" value="Cation_ATPase"/>
    <property type="match status" value="1"/>
</dbReference>
<dbReference type="SFLD" id="SFLDG00002">
    <property type="entry name" value="C1.7:_P-type_atpase_like"/>
    <property type="match status" value="1"/>
</dbReference>
<evidence type="ECO:0000313" key="20">
    <source>
        <dbReference type="Proteomes" id="UP001648503"/>
    </source>
</evidence>
<evidence type="ECO:0000256" key="12">
    <source>
        <dbReference type="ARBA" id="ARBA00034036"/>
    </source>
</evidence>
<dbReference type="Pfam" id="PF00122">
    <property type="entry name" value="E1-E2_ATPase"/>
    <property type="match status" value="1"/>
</dbReference>
<dbReference type="SUPFAM" id="SSF81653">
    <property type="entry name" value="Calcium ATPase, transduction domain A"/>
    <property type="match status" value="1"/>
</dbReference>
<evidence type="ECO:0000256" key="8">
    <source>
        <dbReference type="ARBA" id="ARBA00022842"/>
    </source>
</evidence>
<feature type="transmembrane region" description="Helical" evidence="14">
    <location>
        <begin position="251"/>
        <end position="270"/>
    </location>
</feature>
<evidence type="ECO:0000256" key="10">
    <source>
        <dbReference type="ARBA" id="ARBA00022989"/>
    </source>
</evidence>
<feature type="transmembrane region" description="Helical" evidence="14">
    <location>
        <begin position="529"/>
        <end position="552"/>
    </location>
</feature>
<feature type="transmembrane region" description="Helical" evidence="14">
    <location>
        <begin position="1186"/>
        <end position="1209"/>
    </location>
</feature>
<feature type="transmembrane region" description="Helical" evidence="14">
    <location>
        <begin position="1072"/>
        <end position="1092"/>
    </location>
</feature>
<evidence type="ECO:0000256" key="3">
    <source>
        <dbReference type="ARBA" id="ARBA00008109"/>
    </source>
</evidence>
<keyword evidence="10 14" id="KW-1133">Transmembrane helix</keyword>
<dbReference type="Pfam" id="PF16212">
    <property type="entry name" value="PhoLip_ATPase_C"/>
    <property type="match status" value="1"/>
</dbReference>
<evidence type="ECO:0000256" key="15">
    <source>
        <dbReference type="SAM" id="MobiDB-lite"/>
    </source>
</evidence>
<dbReference type="InterPro" id="IPR008250">
    <property type="entry name" value="ATPase_P-typ_transduc_dom_A_sf"/>
</dbReference>
<evidence type="ECO:0000256" key="2">
    <source>
        <dbReference type="ARBA" id="ARBA00004308"/>
    </source>
</evidence>
<comment type="subcellular location">
    <subcellularLocation>
        <location evidence="2">Endomembrane system</location>
    </subcellularLocation>
    <subcellularLocation>
        <location evidence="1 14">Membrane</location>
        <topology evidence="1 14">Multi-pass membrane protein</topology>
    </subcellularLocation>
</comment>
<evidence type="ECO:0000256" key="5">
    <source>
        <dbReference type="ARBA" id="ARBA00022723"/>
    </source>
</evidence>
<sequence length="1296" mass="145095">MSEIGTTAIGITPPSTSNNSTSHSLPGSIAPSDAVSTTNHIVSGRRSRPNGHSTIVSTVILPELNLSGPSLSPILIRPVEGSISLSTNRSDMAPSPSLAYEGGLSDTTSNQLSSLSRPLPSASSPHPPSTIDTWAPLYPPNNSNANERNSNNGHKGDNNDNNNQFYDPIEPSSPRSLQHHPITEEDVRLARRRSLQRAVTKAALTRPPFEVKFPVVSKRNARTNYIRTTKYTILSFLPMNLLFQFRRFYNIYFLLGALSVLGGYSSLSYISQIMPLAIVLGFSAAKDGIEDFNRYRADQAANNLPFRVIRNGKTIEILSMNIQQGDLLYMKKGEKFPVDAMILSTSYEDGTVFVETAELDGETNLKRRTATNELYTFQSPEAAALLSGVIHCEHPNENLISFEGRATVLIPKLGEKIVPLTMNNLFLRGAVLRNTESAIGIVVYTGNNTKIIQNLKSTGLKSSTLEARLNWLIVCAFIFNAFLLVTSVLFDYWHYIWALNKEVISKATNADYATEWYIGPRSPAMVNHVIGTTISFFSLYTYVIPISLFVTLELTRLAQAFYMAKDPKMTYDYVEKDGSITKVPMRTNNSNLNEDLGSIDYIFSDKTGTLTQNSMRMAEWWCDRIILDEMASTGILLGAINDPNYSQKTRDMMLSFAISLGICHGVIPAIDERTGELEYESQSPDETALLIAASNNGVKLLTRTKSHMEIEVLGVKKRVEILNVLEFSSSRKRMSIIVRTERGIELHCKGADNIIFPRLSKNQLDNTPEDLEHAQGALDGFSNVGLRTLVITSRLMTQEAYDAFLEEYRVAERSLQGREEMIEAACDKVERHLCLLGCTAIEDRLQDRVPETIEYLLKTGIKLWLLTGDKQETAINIGMSSRLINTSMRIMILSASSARDAEVEMDKYIKEMNEFPHKTYALVVNGDVLTHALSGPHKQKLLQIGTRCRSVICTRVTPLQKALVVKLVRSSLKSAVTLAIGDGANDVSMIQAAHVGIGIMGKEGTQAVRAADFAFGEFRFLERLLSVHGRFNYLRMANLIFFSFYKNIAFITVQWWFGFFNAWSAQVVMEEVFFISFNVVFTSFPPLAYAIYECDLEEDQIEKNPELYNQVRNGHFWSSYKIISWFFTAVLHSIFIFGSAYLTNFEGAVDVGGKSTGYWVQCYLFSTPLLISVLTKLAVMTRNWVWPVWVTIIFSMALNIGVMFFVIVLESWFYSDYETAIIIHALPAYYFLSLLMPALCNLPDIVGLYFRSMLVPSDADIIMEESKIQERARLLNARNGIKSHPSDVEGQEETLS</sequence>
<evidence type="ECO:0000313" key="19">
    <source>
        <dbReference type="EMBL" id="KAH6589974.1"/>
    </source>
</evidence>
<dbReference type="SUPFAM" id="SSF81665">
    <property type="entry name" value="Calcium ATPase, transmembrane domain M"/>
    <property type="match status" value="1"/>
</dbReference>
<feature type="compositionally biased region" description="Low complexity" evidence="15">
    <location>
        <begin position="112"/>
        <end position="124"/>
    </location>
</feature>
<dbReference type="PANTHER" id="PTHR24092">
    <property type="entry name" value="PROBABLE PHOSPHOLIPID-TRANSPORTING ATPASE"/>
    <property type="match status" value="1"/>
</dbReference>
<comment type="caution">
    <text evidence="19">The sequence shown here is derived from an EMBL/GenBank/DDBJ whole genome shotgun (WGS) entry which is preliminary data.</text>
</comment>
<evidence type="ECO:0000256" key="14">
    <source>
        <dbReference type="RuleBase" id="RU362033"/>
    </source>
</evidence>
<dbReference type="InterPro" id="IPR006539">
    <property type="entry name" value="P-type_ATPase_IV"/>
</dbReference>
<dbReference type="Proteomes" id="UP001648503">
    <property type="component" value="Unassembled WGS sequence"/>
</dbReference>
<dbReference type="Gene3D" id="3.40.50.1000">
    <property type="entry name" value="HAD superfamily/HAD-like"/>
    <property type="match status" value="1"/>
</dbReference>
<gene>
    <name evidence="19" type="ORF">BASA50_009675</name>
</gene>
<dbReference type="InterPro" id="IPR044492">
    <property type="entry name" value="P_typ_ATPase_HD_dom"/>
</dbReference>
<feature type="compositionally biased region" description="Low complexity" evidence="15">
    <location>
        <begin position="141"/>
        <end position="163"/>
    </location>
</feature>
<dbReference type="SFLD" id="SFLDF00027">
    <property type="entry name" value="p-type_atpase"/>
    <property type="match status" value="1"/>
</dbReference>
<comment type="catalytic activity">
    <reaction evidence="12 14">
        <text>ATP + H2O + phospholipidSide 1 = ADP + phosphate + phospholipidSide 2.</text>
        <dbReference type="EC" id="7.6.2.1"/>
    </reaction>
</comment>
<dbReference type="PRINTS" id="PR00119">
    <property type="entry name" value="CATATPASE"/>
</dbReference>
<feature type="transmembrane region" description="Helical" evidence="14">
    <location>
        <begin position="1158"/>
        <end position="1179"/>
    </location>
</feature>
<dbReference type="PANTHER" id="PTHR24092:SF218">
    <property type="entry name" value="PHOSPHOLIPID-TRANSPORTING ATPASE"/>
    <property type="match status" value="1"/>
</dbReference>
<proteinExistence type="inferred from homology"/>
<protein>
    <recommendedName>
        <fullName evidence="14">Phospholipid-transporting ATPase</fullName>
        <ecNumber evidence="14">7.6.2.1</ecNumber>
    </recommendedName>
</protein>
<dbReference type="NCBIfam" id="TIGR01494">
    <property type="entry name" value="ATPase_P-type"/>
    <property type="match status" value="1"/>
</dbReference>
<evidence type="ECO:0000256" key="7">
    <source>
        <dbReference type="ARBA" id="ARBA00022840"/>
    </source>
</evidence>
<keyword evidence="20" id="KW-1185">Reference proteome</keyword>
<feature type="transmembrane region" description="Helical" evidence="14">
    <location>
        <begin position="1122"/>
        <end position="1143"/>
    </location>
</feature>
<feature type="transmembrane region" description="Helical" evidence="14">
    <location>
        <begin position="1221"/>
        <end position="1242"/>
    </location>
</feature>
<comment type="catalytic activity">
    <reaction evidence="13">
        <text>a 1,2-diacyl-sn-glycero-3-phosphoethanolamine(out) + ATP + H2O = a 1,2-diacyl-sn-glycero-3-phosphoethanolamine(in) + ADP + phosphate + H(+)</text>
        <dbReference type="Rhea" id="RHEA:66132"/>
        <dbReference type="ChEBI" id="CHEBI:15377"/>
        <dbReference type="ChEBI" id="CHEBI:15378"/>
        <dbReference type="ChEBI" id="CHEBI:30616"/>
        <dbReference type="ChEBI" id="CHEBI:43474"/>
        <dbReference type="ChEBI" id="CHEBI:64612"/>
        <dbReference type="ChEBI" id="CHEBI:456216"/>
    </reaction>
    <physiologicalReaction direction="left-to-right" evidence="13">
        <dbReference type="Rhea" id="RHEA:66133"/>
    </physiologicalReaction>
</comment>
<dbReference type="NCBIfam" id="TIGR01652">
    <property type="entry name" value="ATPase-Plipid"/>
    <property type="match status" value="1"/>
</dbReference>
<keyword evidence="5" id="KW-0479">Metal-binding</keyword>